<accession>A0A0N5B0T5</accession>
<dbReference type="InterPro" id="IPR018378">
    <property type="entry name" value="C-type_lectin_CS"/>
</dbReference>
<name>A0A0N5B0T5_9BILA</name>
<dbReference type="AlphaFoldDB" id="A0A0N5B0T5"/>
<dbReference type="PROSITE" id="PS00615">
    <property type="entry name" value="C_TYPE_LECTIN_1"/>
    <property type="match status" value="1"/>
</dbReference>
<dbReference type="SMART" id="SM00034">
    <property type="entry name" value="CLECT"/>
    <property type="match status" value="1"/>
</dbReference>
<dbReference type="Proteomes" id="UP000046393">
    <property type="component" value="Unplaced"/>
</dbReference>
<dbReference type="InterPro" id="IPR016186">
    <property type="entry name" value="C-type_lectin-like/link_sf"/>
</dbReference>
<dbReference type="InterPro" id="IPR016187">
    <property type="entry name" value="CTDL_fold"/>
</dbReference>
<evidence type="ECO:0000313" key="3">
    <source>
        <dbReference type="Proteomes" id="UP000046393"/>
    </source>
</evidence>
<sequence>MYRQNDITTLQSAVRVPYKQAAAICAGLNAHLVSVHSKGENEFITNKNGSNFKSVWLGLRLVQNKWQWNDASPLNYSQWEPFQPNGCCGQNVTCARITWMSNSGNWDDVSCKAEYGVLCKYDPYAC</sequence>
<dbReference type="InterPro" id="IPR050111">
    <property type="entry name" value="C-type_lectin/snaclec_domain"/>
</dbReference>
<dbReference type="SUPFAM" id="SSF56436">
    <property type="entry name" value="C-type lectin-like"/>
    <property type="match status" value="1"/>
</dbReference>
<dbReference type="CDD" id="cd00037">
    <property type="entry name" value="CLECT"/>
    <property type="match status" value="1"/>
</dbReference>
<evidence type="ECO:0000256" key="1">
    <source>
        <dbReference type="ARBA" id="ARBA00023157"/>
    </source>
</evidence>
<protein>
    <submittedName>
        <fullName evidence="4">C-type lectin domain-containing protein</fullName>
    </submittedName>
</protein>
<dbReference type="WBParaSite" id="SMUV_0001088701-mRNA-1">
    <property type="protein sequence ID" value="SMUV_0001088701-mRNA-1"/>
    <property type="gene ID" value="SMUV_0001088701"/>
</dbReference>
<reference evidence="4" key="1">
    <citation type="submission" date="2017-02" db="UniProtKB">
        <authorList>
            <consortium name="WormBaseParasite"/>
        </authorList>
    </citation>
    <scope>IDENTIFICATION</scope>
</reference>
<dbReference type="Gene3D" id="3.10.100.10">
    <property type="entry name" value="Mannose-Binding Protein A, subunit A"/>
    <property type="match status" value="1"/>
</dbReference>
<keyword evidence="3" id="KW-1185">Reference proteome</keyword>
<keyword evidence="1" id="KW-1015">Disulfide bond</keyword>
<dbReference type="InterPro" id="IPR001304">
    <property type="entry name" value="C-type_lectin-like"/>
</dbReference>
<dbReference type="PANTHER" id="PTHR22803">
    <property type="entry name" value="MANNOSE, PHOSPHOLIPASE, LECTIN RECEPTOR RELATED"/>
    <property type="match status" value="1"/>
</dbReference>
<feature type="domain" description="C-type lectin" evidence="2">
    <location>
        <begin position="18"/>
        <end position="120"/>
    </location>
</feature>
<evidence type="ECO:0000313" key="4">
    <source>
        <dbReference type="WBParaSite" id="SMUV_0001088701-mRNA-1"/>
    </source>
</evidence>
<organism evidence="3 4">
    <name type="scientific">Syphacia muris</name>
    <dbReference type="NCBI Taxonomy" id="451379"/>
    <lineage>
        <taxon>Eukaryota</taxon>
        <taxon>Metazoa</taxon>
        <taxon>Ecdysozoa</taxon>
        <taxon>Nematoda</taxon>
        <taxon>Chromadorea</taxon>
        <taxon>Rhabditida</taxon>
        <taxon>Spirurina</taxon>
        <taxon>Oxyuridomorpha</taxon>
        <taxon>Oxyuroidea</taxon>
        <taxon>Oxyuridae</taxon>
        <taxon>Syphacia</taxon>
    </lineage>
</organism>
<dbReference type="STRING" id="451379.A0A0N5B0T5"/>
<proteinExistence type="predicted"/>
<evidence type="ECO:0000259" key="2">
    <source>
        <dbReference type="PROSITE" id="PS50041"/>
    </source>
</evidence>
<dbReference type="PROSITE" id="PS50041">
    <property type="entry name" value="C_TYPE_LECTIN_2"/>
    <property type="match status" value="1"/>
</dbReference>
<dbReference type="Pfam" id="PF00059">
    <property type="entry name" value="Lectin_C"/>
    <property type="match status" value="1"/>
</dbReference>